<reference evidence="2 3" key="1">
    <citation type="submission" date="2019-03" db="EMBL/GenBank/DDBJ databases">
        <title>Draft genome sequence of Xylaria hypoxylon DSM 108379, a ubiquitous saprotrophic-parasitic fungi on hardwood.</title>
        <authorList>
            <person name="Buettner E."/>
            <person name="Leonhardt S."/>
            <person name="Gebauer A.M."/>
            <person name="Liers C."/>
            <person name="Hofrichter M."/>
            <person name="Kellner H."/>
        </authorList>
    </citation>
    <scope>NUCLEOTIDE SEQUENCE [LARGE SCALE GENOMIC DNA]</scope>
    <source>
        <strain evidence="2 3">DSM 108379</strain>
    </source>
</reference>
<feature type="region of interest" description="Disordered" evidence="1">
    <location>
        <begin position="1"/>
        <end position="41"/>
    </location>
</feature>
<protein>
    <submittedName>
        <fullName evidence="2">Uncharacterized protein</fullName>
    </submittedName>
</protein>
<dbReference type="Proteomes" id="UP000297716">
    <property type="component" value="Unassembled WGS sequence"/>
</dbReference>
<proteinExistence type="predicted"/>
<sequence length="141" mass="15035">MSTPERTSDTSDEATSDEATFSSPSISGSILSQAVGTPPQITSASPQAVVIFPQAGGGRLPASDALRQAGNALPWEGNALLWGDTMRTPSSQDFQYIEVSILKIQSLLLTVSSDNHLIRDFAPLVLLQAPRKLLESSDHEQ</sequence>
<evidence type="ECO:0000256" key="1">
    <source>
        <dbReference type="SAM" id="MobiDB-lite"/>
    </source>
</evidence>
<gene>
    <name evidence="2" type="ORF">E0Z10_g2920</name>
</gene>
<evidence type="ECO:0000313" key="3">
    <source>
        <dbReference type="Proteomes" id="UP000297716"/>
    </source>
</evidence>
<organism evidence="2 3">
    <name type="scientific">Xylaria hypoxylon</name>
    <dbReference type="NCBI Taxonomy" id="37992"/>
    <lineage>
        <taxon>Eukaryota</taxon>
        <taxon>Fungi</taxon>
        <taxon>Dikarya</taxon>
        <taxon>Ascomycota</taxon>
        <taxon>Pezizomycotina</taxon>
        <taxon>Sordariomycetes</taxon>
        <taxon>Xylariomycetidae</taxon>
        <taxon>Xylariales</taxon>
        <taxon>Xylariaceae</taxon>
        <taxon>Xylaria</taxon>
    </lineage>
</organism>
<comment type="caution">
    <text evidence="2">The sequence shown here is derived from an EMBL/GenBank/DDBJ whole genome shotgun (WGS) entry which is preliminary data.</text>
</comment>
<keyword evidence="3" id="KW-1185">Reference proteome</keyword>
<dbReference type="EMBL" id="SKBN01000038">
    <property type="protein sequence ID" value="TGJ85852.1"/>
    <property type="molecule type" value="Genomic_DNA"/>
</dbReference>
<evidence type="ECO:0000313" key="2">
    <source>
        <dbReference type="EMBL" id="TGJ85852.1"/>
    </source>
</evidence>
<dbReference type="AlphaFoldDB" id="A0A4Z0ZB42"/>
<feature type="compositionally biased region" description="Low complexity" evidence="1">
    <location>
        <begin position="22"/>
        <end position="32"/>
    </location>
</feature>
<name>A0A4Z0ZB42_9PEZI</name>
<accession>A0A4Z0ZB42</accession>